<dbReference type="InterPro" id="IPR051654">
    <property type="entry name" value="Meroterpenoid_MTases"/>
</dbReference>
<feature type="domain" description="Methyltransferase" evidence="5">
    <location>
        <begin position="113"/>
        <end position="212"/>
    </location>
</feature>
<evidence type="ECO:0000313" key="7">
    <source>
        <dbReference type="Proteomes" id="UP000800039"/>
    </source>
</evidence>
<evidence type="ECO:0000259" key="5">
    <source>
        <dbReference type="Pfam" id="PF13649"/>
    </source>
</evidence>
<dbReference type="EMBL" id="ML976615">
    <property type="protein sequence ID" value="KAF1849497.1"/>
    <property type="molecule type" value="Genomic_DNA"/>
</dbReference>
<comment type="pathway">
    <text evidence="1">Secondary metabolite biosynthesis.</text>
</comment>
<keyword evidence="2" id="KW-0808">Transferase</keyword>
<evidence type="ECO:0000256" key="3">
    <source>
        <dbReference type="ARBA" id="ARBA00022691"/>
    </source>
</evidence>
<evidence type="ECO:0000256" key="1">
    <source>
        <dbReference type="ARBA" id="ARBA00005179"/>
    </source>
</evidence>
<evidence type="ECO:0000313" key="6">
    <source>
        <dbReference type="EMBL" id="KAF1849497.1"/>
    </source>
</evidence>
<dbReference type="Proteomes" id="UP000800039">
    <property type="component" value="Unassembled WGS sequence"/>
</dbReference>
<dbReference type="InterPro" id="IPR029063">
    <property type="entry name" value="SAM-dependent_MTases_sf"/>
</dbReference>
<accession>A0A9P4GPM7</accession>
<proteinExistence type="inferred from homology"/>
<evidence type="ECO:0000256" key="2">
    <source>
        <dbReference type="ARBA" id="ARBA00022679"/>
    </source>
</evidence>
<keyword evidence="7" id="KW-1185">Reference proteome</keyword>
<dbReference type="SUPFAM" id="SSF53335">
    <property type="entry name" value="S-adenosyl-L-methionine-dependent methyltransferases"/>
    <property type="match status" value="1"/>
</dbReference>
<dbReference type="CDD" id="cd02440">
    <property type="entry name" value="AdoMet_MTases"/>
    <property type="match status" value="1"/>
</dbReference>
<dbReference type="InterPro" id="IPR041698">
    <property type="entry name" value="Methyltransf_25"/>
</dbReference>
<dbReference type="PANTHER" id="PTHR35897:SF1">
    <property type="entry name" value="METHYLTRANSFERASE AUSD"/>
    <property type="match status" value="1"/>
</dbReference>
<protein>
    <recommendedName>
        <fullName evidence="5">Methyltransferase domain-containing protein</fullName>
    </recommendedName>
</protein>
<dbReference type="Gene3D" id="3.40.50.150">
    <property type="entry name" value="Vaccinia Virus protein VP39"/>
    <property type="match status" value="1"/>
</dbReference>
<dbReference type="RefSeq" id="XP_040792060.1">
    <property type="nucleotide sequence ID" value="XM_040935532.1"/>
</dbReference>
<dbReference type="GeneID" id="63852783"/>
<comment type="caution">
    <text evidence="6">The sequence shown here is derived from an EMBL/GenBank/DDBJ whole genome shotgun (WGS) entry which is preliminary data.</text>
</comment>
<sequence>MSQALPAQDPGEKEANDAQQVIASKAYVDNPELLPWYKTDIIELKPETRDLFEKYSKVPSDDVIPHIKGVRDEAFKIFPYPCLGYWGFLDLNVGQSPAYDEVLGRVKNGEKFLDLGCCMGQDTRKIVSDGAPPENTYASDLKKGFWDFGYDLFRDRSSLKTAFIEADILDADSDLKQLDGNMNVIYASSFFHLFDLDTQVKVAKRIIQLLKPASGSLVFGRQGGKAEPGTFEHLKKELTSYWHNAESWTKLWKQVSEETGTEWKIDAVLGEEDLSKKMKTNLVPGGTRFLAFTVRRV</sequence>
<name>A0A9P4GPM7_9PLEO</name>
<dbReference type="GO" id="GO:0016740">
    <property type="term" value="F:transferase activity"/>
    <property type="evidence" value="ECO:0007669"/>
    <property type="project" value="UniProtKB-KW"/>
</dbReference>
<dbReference type="PANTHER" id="PTHR35897">
    <property type="entry name" value="METHYLTRANSFERASE AUSD"/>
    <property type="match status" value="1"/>
</dbReference>
<organism evidence="6 7">
    <name type="scientific">Cucurbitaria berberidis CBS 394.84</name>
    <dbReference type="NCBI Taxonomy" id="1168544"/>
    <lineage>
        <taxon>Eukaryota</taxon>
        <taxon>Fungi</taxon>
        <taxon>Dikarya</taxon>
        <taxon>Ascomycota</taxon>
        <taxon>Pezizomycotina</taxon>
        <taxon>Dothideomycetes</taxon>
        <taxon>Pleosporomycetidae</taxon>
        <taxon>Pleosporales</taxon>
        <taxon>Pleosporineae</taxon>
        <taxon>Cucurbitariaceae</taxon>
        <taxon>Cucurbitaria</taxon>
    </lineage>
</organism>
<dbReference type="AlphaFoldDB" id="A0A9P4GPM7"/>
<dbReference type="Pfam" id="PF13649">
    <property type="entry name" value="Methyltransf_25"/>
    <property type="match status" value="1"/>
</dbReference>
<gene>
    <name evidence="6" type="ORF">K460DRAFT_385292</name>
</gene>
<dbReference type="OrthoDB" id="2094832at2759"/>
<reference evidence="6" key="1">
    <citation type="submission" date="2020-01" db="EMBL/GenBank/DDBJ databases">
        <authorList>
            <consortium name="DOE Joint Genome Institute"/>
            <person name="Haridas S."/>
            <person name="Albert R."/>
            <person name="Binder M."/>
            <person name="Bloem J."/>
            <person name="Labutti K."/>
            <person name="Salamov A."/>
            <person name="Andreopoulos B."/>
            <person name="Baker S.E."/>
            <person name="Barry K."/>
            <person name="Bills G."/>
            <person name="Bluhm B.H."/>
            <person name="Cannon C."/>
            <person name="Castanera R."/>
            <person name="Culley D.E."/>
            <person name="Daum C."/>
            <person name="Ezra D."/>
            <person name="Gonzalez J.B."/>
            <person name="Henrissat B."/>
            <person name="Kuo A."/>
            <person name="Liang C."/>
            <person name="Lipzen A."/>
            <person name="Lutzoni F."/>
            <person name="Magnuson J."/>
            <person name="Mondo S."/>
            <person name="Nolan M."/>
            <person name="Ohm R."/>
            <person name="Pangilinan J."/>
            <person name="Park H.-J."/>
            <person name="Ramirez L."/>
            <person name="Alfaro M."/>
            <person name="Sun H."/>
            <person name="Tritt A."/>
            <person name="Yoshinaga Y."/>
            <person name="Zwiers L.-H."/>
            <person name="Turgeon B.G."/>
            <person name="Goodwin S.B."/>
            <person name="Spatafora J.W."/>
            <person name="Crous P.W."/>
            <person name="Grigoriev I.V."/>
        </authorList>
    </citation>
    <scope>NUCLEOTIDE SEQUENCE</scope>
    <source>
        <strain evidence="6">CBS 394.84</strain>
    </source>
</reference>
<comment type="similarity">
    <text evidence="4">Belongs to the class I-like SAM-binding methyltransferase superfamily.</text>
</comment>
<keyword evidence="3" id="KW-0949">S-adenosyl-L-methionine</keyword>
<evidence type="ECO:0000256" key="4">
    <source>
        <dbReference type="ARBA" id="ARBA00038314"/>
    </source>
</evidence>